<dbReference type="InterPro" id="IPR036291">
    <property type="entry name" value="NAD(P)-bd_dom_sf"/>
</dbReference>
<comment type="caution">
    <text evidence="2">The sequence shown here is derived from an EMBL/GenBank/DDBJ whole genome shotgun (WGS) entry which is preliminary data.</text>
</comment>
<organism evidence="2 3">
    <name type="scientific">Mycobacterium paraense</name>
    <dbReference type="NCBI Taxonomy" id="767916"/>
    <lineage>
        <taxon>Bacteria</taxon>
        <taxon>Bacillati</taxon>
        <taxon>Actinomycetota</taxon>
        <taxon>Actinomycetes</taxon>
        <taxon>Mycobacteriales</taxon>
        <taxon>Mycobacteriaceae</taxon>
        <taxon>Mycobacterium</taxon>
        <taxon>Mycobacterium simiae complex</taxon>
    </lineage>
</organism>
<dbReference type="Pfam" id="PF01370">
    <property type="entry name" value="Epimerase"/>
    <property type="match status" value="1"/>
</dbReference>
<dbReference type="Gene3D" id="3.40.50.720">
    <property type="entry name" value="NAD(P)-binding Rossmann-like Domain"/>
    <property type="match status" value="1"/>
</dbReference>
<dbReference type="PANTHER" id="PTHR43245">
    <property type="entry name" value="BIFUNCTIONAL POLYMYXIN RESISTANCE PROTEIN ARNA"/>
    <property type="match status" value="1"/>
</dbReference>
<protein>
    <recommendedName>
        <fullName evidence="1">NAD-dependent epimerase/dehydratase domain-containing protein</fullName>
    </recommendedName>
</protein>
<feature type="domain" description="NAD-dependent epimerase/dehydratase" evidence="1">
    <location>
        <begin position="5"/>
        <end position="235"/>
    </location>
</feature>
<dbReference type="InterPro" id="IPR001509">
    <property type="entry name" value="Epimerase_deHydtase"/>
</dbReference>
<gene>
    <name evidence="2" type="ORF">AWB91_07835</name>
</gene>
<dbReference type="RefSeq" id="WP_085096720.1">
    <property type="nucleotide sequence ID" value="NZ_LQPK01000004.1"/>
</dbReference>
<evidence type="ECO:0000259" key="1">
    <source>
        <dbReference type="Pfam" id="PF01370"/>
    </source>
</evidence>
<dbReference type="Proteomes" id="UP000193801">
    <property type="component" value="Unassembled WGS sequence"/>
</dbReference>
<evidence type="ECO:0000313" key="2">
    <source>
        <dbReference type="EMBL" id="ORW33467.1"/>
    </source>
</evidence>
<proteinExistence type="predicted"/>
<dbReference type="SUPFAM" id="SSF51735">
    <property type="entry name" value="NAD(P)-binding Rossmann-fold domains"/>
    <property type="match status" value="1"/>
</dbReference>
<dbReference type="EMBL" id="LQPK01000004">
    <property type="protein sequence ID" value="ORW33467.1"/>
    <property type="molecule type" value="Genomic_DNA"/>
</dbReference>
<evidence type="ECO:0000313" key="3">
    <source>
        <dbReference type="Proteomes" id="UP000193801"/>
    </source>
</evidence>
<keyword evidence="3" id="KW-1185">Reference proteome</keyword>
<accession>A0ABX3VSK3</accession>
<sequence length="310" mass="32808">MTGLVLVTGAAGFTGRHVIRALTDGGYRVAAWQHRTPLPADLAALCERVTCGDIREPQDRAAALEGVDAVCHLSAYIPARMDDLHEAALCNEINALAAIDLAEEAAQRGVRRFVQLSGANIYADCDGPRTESDAAFPSRYATAYLTSKLAAEVYLSNVANRTGIEVLILRVATPYGPGEPAQKVIPTFLRLAAEGKPLRMVNGGVARFSYVHVADVATAVLNAVGSGDGGIYNIASGEHTSLLELARQIVAMHGQGDAALQIEPAVPGSFAGFAPVSIEKARQTWGFAPRPLGAGLRDYRDYLVEQGEIA</sequence>
<name>A0ABX3VSK3_9MYCO</name>
<dbReference type="InterPro" id="IPR050177">
    <property type="entry name" value="Lipid_A_modif_metabolic_enz"/>
</dbReference>
<reference evidence="2 3" key="1">
    <citation type="journal article" date="2015" name="Emerg. Microbes Infect.">
        <title>Characterization of 17 strains belonging to the Mycobacterium simiae complex and description of Mycobacterium paraense sp. nov.</title>
        <authorList>
            <person name="Fusco da Costa A.R."/>
            <person name="Fedrizzi T."/>
            <person name="Lopes M.L."/>
            <person name="Pecorari M."/>
            <person name="Oliveira da Costa W.L."/>
            <person name="Giacobazzi E."/>
            <person name="da Costa Bahia J.R."/>
            <person name="De Sanctis V."/>
            <person name="Batista Lima K.V."/>
            <person name="Bertorelli R."/>
            <person name="Grottola A."/>
            <person name="Fabio A."/>
            <person name="Mariottini A."/>
            <person name="Ferretti P."/>
            <person name="Di Leva F."/>
            <person name="Fregni Serpini G."/>
            <person name="Tagliazucchi S."/>
            <person name="Rumpianesi F."/>
            <person name="Jousson O."/>
            <person name="Segata N."/>
            <person name="Tortoli E."/>
        </authorList>
    </citation>
    <scope>NUCLEOTIDE SEQUENCE [LARGE SCALE GENOMIC DNA]</scope>
    <source>
        <strain evidence="2 3">FI-07156</strain>
    </source>
</reference>